<dbReference type="AlphaFoldDB" id="A0AAN7CRN4"/>
<dbReference type="Pfam" id="PF12770">
    <property type="entry name" value="CHAT"/>
    <property type="match status" value="1"/>
</dbReference>
<dbReference type="Proteomes" id="UP001303647">
    <property type="component" value="Unassembled WGS sequence"/>
</dbReference>
<proteinExistence type="predicted"/>
<dbReference type="InterPro" id="IPR024983">
    <property type="entry name" value="CHAT_dom"/>
</dbReference>
<evidence type="ECO:0000313" key="3">
    <source>
        <dbReference type="EMBL" id="KAK4247050.1"/>
    </source>
</evidence>
<evidence type="ECO:0000259" key="2">
    <source>
        <dbReference type="Pfam" id="PF12770"/>
    </source>
</evidence>
<reference evidence="3" key="2">
    <citation type="submission" date="2023-05" db="EMBL/GenBank/DDBJ databases">
        <authorList>
            <consortium name="Lawrence Berkeley National Laboratory"/>
            <person name="Steindorff A."/>
            <person name="Hensen N."/>
            <person name="Bonometti L."/>
            <person name="Westerberg I."/>
            <person name="Brannstrom I.O."/>
            <person name="Guillou S."/>
            <person name="Cros-Aarteil S."/>
            <person name="Calhoun S."/>
            <person name="Haridas S."/>
            <person name="Kuo A."/>
            <person name="Mondo S."/>
            <person name="Pangilinan J."/>
            <person name="Riley R."/>
            <person name="Labutti K."/>
            <person name="Andreopoulos B."/>
            <person name="Lipzen A."/>
            <person name="Chen C."/>
            <person name="Yanf M."/>
            <person name="Daum C."/>
            <person name="Ng V."/>
            <person name="Clum A."/>
            <person name="Ohm R."/>
            <person name="Martin F."/>
            <person name="Silar P."/>
            <person name="Natvig D."/>
            <person name="Lalanne C."/>
            <person name="Gautier V."/>
            <person name="Ament-Velasquez S.L."/>
            <person name="Kruys A."/>
            <person name="Hutchinson M.I."/>
            <person name="Powell A.J."/>
            <person name="Barry K."/>
            <person name="Miller A.N."/>
            <person name="Grigoriev I.V."/>
            <person name="Debuchy R."/>
            <person name="Gladieux P."/>
            <person name="Thoren M.H."/>
            <person name="Johannesson H."/>
        </authorList>
    </citation>
    <scope>NUCLEOTIDE SEQUENCE</scope>
    <source>
        <strain evidence="3">CBS 359.72</strain>
    </source>
</reference>
<organism evidence="3 4">
    <name type="scientific">Corynascus novoguineensis</name>
    <dbReference type="NCBI Taxonomy" id="1126955"/>
    <lineage>
        <taxon>Eukaryota</taxon>
        <taxon>Fungi</taxon>
        <taxon>Dikarya</taxon>
        <taxon>Ascomycota</taxon>
        <taxon>Pezizomycotina</taxon>
        <taxon>Sordariomycetes</taxon>
        <taxon>Sordariomycetidae</taxon>
        <taxon>Sordariales</taxon>
        <taxon>Chaetomiaceae</taxon>
        <taxon>Corynascus</taxon>
    </lineage>
</organism>
<dbReference type="EMBL" id="MU857661">
    <property type="protein sequence ID" value="KAK4247050.1"/>
    <property type="molecule type" value="Genomic_DNA"/>
</dbReference>
<keyword evidence="4" id="KW-1185">Reference proteome</keyword>
<sequence>MSTPTDSSISSMDSRPGSATGLVSYESVLKLLETYHLMERELNTAEVDLETAQSLESLRQDISDLERFLEENQIEEHNEFAEASYWNDRSIADVLQGTEDAKTLYMTTSTDDPSWPTRAHNYAMLLRERFFRSLAAVTDELIQLTGELADLDRAIRIFEKLTKPESLREQRARWLSNLASSLQRRFEQNDAKYPGDLIRAIEVSQEAVNCTIDDDPSRWSILSAAAQPLASLAEIENDVERMNLALDFLHGALEAAPKEHLGRLEIETNLALRTFQKYKILNSAASAGNNDAVEYLEDAIQTATSALTFADKAHAHHHHLRDHLHNMLGLFYFNAFLHSGSSSREDATKAMSHLQNALHSATYTPVYRRVQAGRLVLRLCCAIRDWETAYSAAVVAVDLIPKITPRSLRTADKQRLLSAEDVVGFGADAAAAALNANKSAYEALSILERSRGSLPASIMELRVDLDALKDQHPVYAYEFISVRNQLEMNTSSIQRYEANNRFDELVDEIREQPGFERFLQPPNDEDIREAAQRGPLVVLSASHHRGVDAFLITQGNGVEVLSLTEVSVEELEKRSDDLASLEALEWLWTSIVEPVLNSLGYTKSLEPGEDFPRIWWIPTGILTRFPFHAAGRHAADSRQTAMDRVMSSYSTSIRALLSTRRRTHSPQRPRQVLLVAMANTPKHAPLALPLEEVRTVEELFASSGSFNCISLRDIPQKKLVLQHLESCQIFHFAGHGKENATDPSQSLLLLHDWQDDPLTVDSLFGLNISNRFLAYLSACETGQVTKAKFRDEGIHLCGAHQLAGFRHVIGTLWSVADSVCVKMAAATYKVLLKEFDERDLPMTDELVCRALHTAIKEQRDKAVSGLGR</sequence>
<accession>A0AAN7CRN4</accession>
<reference evidence="3" key="1">
    <citation type="journal article" date="2023" name="Mol. Phylogenet. Evol.">
        <title>Genome-scale phylogeny and comparative genomics of the fungal order Sordariales.</title>
        <authorList>
            <person name="Hensen N."/>
            <person name="Bonometti L."/>
            <person name="Westerberg I."/>
            <person name="Brannstrom I.O."/>
            <person name="Guillou S."/>
            <person name="Cros-Aarteil S."/>
            <person name="Calhoun S."/>
            <person name="Haridas S."/>
            <person name="Kuo A."/>
            <person name="Mondo S."/>
            <person name="Pangilinan J."/>
            <person name="Riley R."/>
            <person name="LaButti K."/>
            <person name="Andreopoulos B."/>
            <person name="Lipzen A."/>
            <person name="Chen C."/>
            <person name="Yan M."/>
            <person name="Daum C."/>
            <person name="Ng V."/>
            <person name="Clum A."/>
            <person name="Steindorff A."/>
            <person name="Ohm R.A."/>
            <person name="Martin F."/>
            <person name="Silar P."/>
            <person name="Natvig D.O."/>
            <person name="Lalanne C."/>
            <person name="Gautier V."/>
            <person name="Ament-Velasquez S.L."/>
            <person name="Kruys A."/>
            <person name="Hutchinson M.I."/>
            <person name="Powell A.J."/>
            <person name="Barry K."/>
            <person name="Miller A.N."/>
            <person name="Grigoriev I.V."/>
            <person name="Debuchy R."/>
            <person name="Gladieux P."/>
            <person name="Hiltunen Thoren M."/>
            <person name="Johannesson H."/>
        </authorList>
    </citation>
    <scope>NUCLEOTIDE SEQUENCE</scope>
    <source>
        <strain evidence="3">CBS 359.72</strain>
    </source>
</reference>
<evidence type="ECO:0000256" key="1">
    <source>
        <dbReference type="SAM" id="Coils"/>
    </source>
</evidence>
<protein>
    <submittedName>
        <fullName evidence="3">CHAT domain-containing protein</fullName>
    </submittedName>
</protein>
<gene>
    <name evidence="3" type="ORF">C7999DRAFT_41577</name>
</gene>
<keyword evidence="1" id="KW-0175">Coiled coil</keyword>
<evidence type="ECO:0000313" key="4">
    <source>
        <dbReference type="Proteomes" id="UP001303647"/>
    </source>
</evidence>
<comment type="caution">
    <text evidence="3">The sequence shown here is derived from an EMBL/GenBank/DDBJ whole genome shotgun (WGS) entry which is preliminary data.</text>
</comment>
<name>A0AAN7CRN4_9PEZI</name>
<feature type="domain" description="CHAT" evidence="2">
    <location>
        <begin position="582"/>
        <end position="859"/>
    </location>
</feature>
<feature type="coiled-coil region" evidence="1">
    <location>
        <begin position="35"/>
        <end position="75"/>
    </location>
</feature>